<evidence type="ECO:0000313" key="3">
    <source>
        <dbReference type="Proteomes" id="UP000327118"/>
    </source>
</evidence>
<feature type="region of interest" description="Disordered" evidence="1">
    <location>
        <begin position="34"/>
        <end position="62"/>
    </location>
</feature>
<accession>A0A5N6ZEL9</accession>
<proteinExistence type="predicted"/>
<reference evidence="3" key="1">
    <citation type="submission" date="2019-04" db="EMBL/GenBank/DDBJ databases">
        <title>Friends and foes A comparative genomics studyof 23 Aspergillus species from section Flavi.</title>
        <authorList>
            <consortium name="DOE Joint Genome Institute"/>
            <person name="Kjaerbolling I."/>
            <person name="Vesth T."/>
            <person name="Frisvad J.C."/>
            <person name="Nybo J.L."/>
            <person name="Theobald S."/>
            <person name="Kildgaard S."/>
            <person name="Isbrandt T."/>
            <person name="Kuo A."/>
            <person name="Sato A."/>
            <person name="Lyhne E.K."/>
            <person name="Kogle M.E."/>
            <person name="Wiebenga A."/>
            <person name="Kun R.S."/>
            <person name="Lubbers R.J."/>
            <person name="Makela M.R."/>
            <person name="Barry K."/>
            <person name="Chovatia M."/>
            <person name="Clum A."/>
            <person name="Daum C."/>
            <person name="Haridas S."/>
            <person name="He G."/>
            <person name="LaButti K."/>
            <person name="Lipzen A."/>
            <person name="Mondo S."/>
            <person name="Riley R."/>
            <person name="Salamov A."/>
            <person name="Simmons B.A."/>
            <person name="Magnuson J.K."/>
            <person name="Henrissat B."/>
            <person name="Mortensen U.H."/>
            <person name="Larsen T.O."/>
            <person name="Devries R.P."/>
            <person name="Grigoriev I.V."/>
            <person name="Machida M."/>
            <person name="Baker S.E."/>
            <person name="Andersen M.R."/>
        </authorList>
    </citation>
    <scope>NUCLEOTIDE SEQUENCE [LARGE SCALE GENOMIC DNA]</scope>
    <source>
        <strain evidence="3">CBS 553.77</strain>
    </source>
</reference>
<dbReference type="InterPro" id="IPR036812">
    <property type="entry name" value="NAD(P)_OxRdtase_dom_sf"/>
</dbReference>
<dbReference type="OrthoDB" id="1720422at2759"/>
<gene>
    <name evidence="2" type="ORF">BDV28DRAFT_128180</name>
</gene>
<name>A0A5N6ZEL9_9EURO</name>
<evidence type="ECO:0000256" key="1">
    <source>
        <dbReference type="SAM" id="MobiDB-lite"/>
    </source>
</evidence>
<dbReference type="Proteomes" id="UP000327118">
    <property type="component" value="Unassembled WGS sequence"/>
</dbReference>
<dbReference type="SUPFAM" id="SSF51430">
    <property type="entry name" value="NAD(P)-linked oxidoreductase"/>
    <property type="match status" value="1"/>
</dbReference>
<protein>
    <recommendedName>
        <fullName evidence="4">NADP-dependent oxidoreductase domain-containing protein</fullName>
    </recommendedName>
</protein>
<evidence type="ECO:0008006" key="4">
    <source>
        <dbReference type="Google" id="ProtNLM"/>
    </source>
</evidence>
<organism evidence="2 3">
    <name type="scientific">Aspergillus coremiiformis</name>
    <dbReference type="NCBI Taxonomy" id="138285"/>
    <lineage>
        <taxon>Eukaryota</taxon>
        <taxon>Fungi</taxon>
        <taxon>Dikarya</taxon>
        <taxon>Ascomycota</taxon>
        <taxon>Pezizomycotina</taxon>
        <taxon>Eurotiomycetes</taxon>
        <taxon>Eurotiomycetidae</taxon>
        <taxon>Eurotiales</taxon>
        <taxon>Aspergillaceae</taxon>
        <taxon>Aspergillus</taxon>
        <taxon>Aspergillus subgen. Circumdati</taxon>
    </lineage>
</organism>
<dbReference type="Gene3D" id="3.20.20.100">
    <property type="entry name" value="NADP-dependent oxidoreductase domain"/>
    <property type="match status" value="1"/>
</dbReference>
<sequence>MIPYCLDSGVGLISWSPMAPRRVDAAAVEFALDDPVSPPMRRSNSLSEAESPRPIRRSSTVSRRLIAKKQGVSRAQVSIAWSLSHSNENPILGLKDPVFGGSVQYS</sequence>
<keyword evidence="3" id="KW-1185">Reference proteome</keyword>
<dbReference type="EMBL" id="ML739046">
    <property type="protein sequence ID" value="KAE8355818.1"/>
    <property type="molecule type" value="Genomic_DNA"/>
</dbReference>
<dbReference type="AlphaFoldDB" id="A0A5N6ZEL9"/>
<evidence type="ECO:0000313" key="2">
    <source>
        <dbReference type="EMBL" id="KAE8355818.1"/>
    </source>
</evidence>